<proteinExistence type="predicted"/>
<dbReference type="Pfam" id="PF01977">
    <property type="entry name" value="UbiD"/>
    <property type="match status" value="1"/>
</dbReference>
<dbReference type="GO" id="GO:0005737">
    <property type="term" value="C:cytoplasm"/>
    <property type="evidence" value="ECO:0007669"/>
    <property type="project" value="TreeGrafter"/>
</dbReference>
<dbReference type="GO" id="GO:0033494">
    <property type="term" value="P:ferulate metabolic process"/>
    <property type="evidence" value="ECO:0007669"/>
    <property type="project" value="TreeGrafter"/>
</dbReference>
<comment type="caution">
    <text evidence="4">The sequence shown here is derived from an EMBL/GenBank/DDBJ whole genome shotgun (WGS) entry which is preliminary data.</text>
</comment>
<evidence type="ECO:0000313" key="5">
    <source>
        <dbReference type="Proteomes" id="UP000286931"/>
    </source>
</evidence>
<feature type="domain" description="3-octaprenyl-4-hydroxybenzoate carboxy-lyase-like C-terminal" evidence="3">
    <location>
        <begin position="329"/>
        <end position="438"/>
    </location>
</feature>
<dbReference type="PANTHER" id="PTHR30108">
    <property type="entry name" value="3-OCTAPRENYL-4-HYDROXYBENZOATE CARBOXY-LYASE-RELATED"/>
    <property type="match status" value="1"/>
</dbReference>
<dbReference type="GO" id="GO:0046281">
    <property type="term" value="P:cinnamic acid catabolic process"/>
    <property type="evidence" value="ECO:0007669"/>
    <property type="project" value="TreeGrafter"/>
</dbReference>
<dbReference type="EMBL" id="BIFH01000016">
    <property type="protein sequence ID" value="GCD94914.1"/>
    <property type="molecule type" value="Genomic_DNA"/>
</dbReference>
<organism evidence="4 5">
    <name type="scientific">Embleya hyalina</name>
    <dbReference type="NCBI Taxonomy" id="516124"/>
    <lineage>
        <taxon>Bacteria</taxon>
        <taxon>Bacillati</taxon>
        <taxon>Actinomycetota</taxon>
        <taxon>Actinomycetes</taxon>
        <taxon>Kitasatosporales</taxon>
        <taxon>Streptomycetaceae</taxon>
        <taxon>Embleya</taxon>
    </lineage>
</organism>
<name>A0A401YJX0_9ACTN</name>
<dbReference type="InterPro" id="IPR002830">
    <property type="entry name" value="UbiD"/>
</dbReference>
<dbReference type="GO" id="GO:0016831">
    <property type="term" value="F:carboxy-lyase activity"/>
    <property type="evidence" value="ECO:0007669"/>
    <property type="project" value="InterPro"/>
</dbReference>
<evidence type="ECO:0000259" key="3">
    <source>
        <dbReference type="Pfam" id="PF20696"/>
    </source>
</evidence>
<dbReference type="Pfam" id="PF20696">
    <property type="entry name" value="UbiD_C"/>
    <property type="match status" value="1"/>
</dbReference>
<dbReference type="PANTHER" id="PTHR30108:SF17">
    <property type="entry name" value="FERULIC ACID DECARBOXYLASE 1"/>
    <property type="match status" value="1"/>
</dbReference>
<dbReference type="RefSeq" id="WP_218042769.1">
    <property type="nucleotide sequence ID" value="NZ_BIFH01000016.1"/>
</dbReference>
<dbReference type="InterPro" id="IPR049383">
    <property type="entry name" value="UbiD-like_N"/>
</dbReference>
<gene>
    <name evidence="4" type="ORF">EHYA_02583</name>
</gene>
<keyword evidence="5" id="KW-1185">Reference proteome</keyword>
<reference evidence="4 5" key="1">
    <citation type="submission" date="2018-12" db="EMBL/GenBank/DDBJ databases">
        <title>Draft genome sequence of Embleya hyalina NBRC 13850T.</title>
        <authorList>
            <person name="Komaki H."/>
            <person name="Hosoyama A."/>
            <person name="Kimura A."/>
            <person name="Ichikawa N."/>
            <person name="Tamura T."/>
        </authorList>
    </citation>
    <scope>NUCLEOTIDE SEQUENCE [LARGE SCALE GENOMIC DNA]</scope>
    <source>
        <strain evidence="4 5">NBRC 13850</strain>
    </source>
</reference>
<dbReference type="Gene3D" id="3.40.1670.10">
    <property type="entry name" value="UbiD C-terminal domain-like"/>
    <property type="match status" value="1"/>
</dbReference>
<dbReference type="Proteomes" id="UP000286931">
    <property type="component" value="Unassembled WGS sequence"/>
</dbReference>
<evidence type="ECO:0000259" key="2">
    <source>
        <dbReference type="Pfam" id="PF20695"/>
    </source>
</evidence>
<dbReference type="NCBIfam" id="TIGR00148">
    <property type="entry name" value="UbiD family decarboxylase"/>
    <property type="match status" value="1"/>
</dbReference>
<protein>
    <submittedName>
        <fullName evidence="4">UbiD-like decarboxylase</fullName>
    </submittedName>
</protein>
<dbReference type="Pfam" id="PF20695">
    <property type="entry name" value="UbiD_N"/>
    <property type="match status" value="1"/>
</dbReference>
<dbReference type="InterPro" id="IPR049381">
    <property type="entry name" value="UbiD-like_C"/>
</dbReference>
<dbReference type="AlphaFoldDB" id="A0A401YJX0"/>
<sequence>MSAFTDLRHYIEHLTETLGSDEVRRVDGADRDADIGGITELMAEREGPALLFDNIPGFPPGYRVFTNFMGTAARTAVALGLAPDTPKLDIVRAWKDLAGRLEPIPPVRVETGAVLENVLVGDDVDLGVFPTPRWHDGDGGRYIGTACMVITRDPDTGWVNIGTYRACVQGRDRLSLWMLGNRHALAIARKYWARGRTCPIAVVVGQDPILSTAAAMAAPAGMSEYDLAGGLRGRGVEVLLPPGSELPVPAHAEIVIEGELPPVEEESVLEGPFGEWTGYYTHSGQETVVRVTRILHRDDPIILGAPPMLPTVPAGDQAVPLYSASVTWEHLEASGVQNVKGVWAYARQLMMVVSIEQTGAGDAMHALFAALGRKRTGGMERYFVVVDEDIDITDINHVLWAMFTRVDPKESIQVLRAPTTAIDPRLAPERREAGDLSMGVVLIDACKPFAWKDRFPAANRFDEATREALRGRWKGVLPL</sequence>
<evidence type="ECO:0000313" key="4">
    <source>
        <dbReference type="EMBL" id="GCD94914.1"/>
    </source>
</evidence>
<feature type="domain" description="3-octaprenyl-4-hydroxybenzoate carboxy-lyase-like Rift-related" evidence="1">
    <location>
        <begin position="109"/>
        <end position="305"/>
    </location>
</feature>
<dbReference type="SUPFAM" id="SSF143968">
    <property type="entry name" value="UbiD C-terminal domain-like"/>
    <property type="match status" value="1"/>
</dbReference>
<dbReference type="InterPro" id="IPR048304">
    <property type="entry name" value="UbiD_Rift_dom"/>
</dbReference>
<feature type="domain" description="3-octaprenyl-4-hydroxybenzoate carboxy-lyase-like N-terminal" evidence="2">
    <location>
        <begin position="21"/>
        <end position="91"/>
    </location>
</feature>
<evidence type="ECO:0000259" key="1">
    <source>
        <dbReference type="Pfam" id="PF01977"/>
    </source>
</evidence>
<accession>A0A401YJX0</accession>
<dbReference type="SUPFAM" id="SSF50475">
    <property type="entry name" value="FMN-binding split barrel"/>
    <property type="match status" value="1"/>
</dbReference>